<gene>
    <name evidence="2" type="ORF">RFI_34519</name>
</gene>
<keyword evidence="1" id="KW-1133">Transmembrane helix</keyword>
<name>X6LMT6_RETFI</name>
<dbReference type="EMBL" id="ASPP01034656">
    <property type="protein sequence ID" value="ETO02894.1"/>
    <property type="molecule type" value="Genomic_DNA"/>
</dbReference>
<comment type="caution">
    <text evidence="2">The sequence shown here is derived from an EMBL/GenBank/DDBJ whole genome shotgun (WGS) entry which is preliminary data.</text>
</comment>
<keyword evidence="1" id="KW-0472">Membrane</keyword>
<feature type="non-terminal residue" evidence="2">
    <location>
        <position position="163"/>
    </location>
</feature>
<evidence type="ECO:0000313" key="2">
    <source>
        <dbReference type="EMBL" id="ETO02894.1"/>
    </source>
</evidence>
<evidence type="ECO:0000313" key="3">
    <source>
        <dbReference type="Proteomes" id="UP000023152"/>
    </source>
</evidence>
<reference evidence="2 3" key="1">
    <citation type="journal article" date="2013" name="Curr. Biol.">
        <title>The Genome of the Foraminiferan Reticulomyxa filosa.</title>
        <authorList>
            <person name="Glockner G."/>
            <person name="Hulsmann N."/>
            <person name="Schleicher M."/>
            <person name="Noegel A.A."/>
            <person name="Eichinger L."/>
            <person name="Gallinger C."/>
            <person name="Pawlowski J."/>
            <person name="Sierra R."/>
            <person name="Euteneuer U."/>
            <person name="Pillet L."/>
            <person name="Moustafa A."/>
            <person name="Platzer M."/>
            <person name="Groth M."/>
            <person name="Szafranski K."/>
            <person name="Schliwa M."/>
        </authorList>
    </citation>
    <scope>NUCLEOTIDE SEQUENCE [LARGE SCALE GENOMIC DNA]</scope>
</reference>
<evidence type="ECO:0008006" key="4">
    <source>
        <dbReference type="Google" id="ProtNLM"/>
    </source>
</evidence>
<evidence type="ECO:0000256" key="1">
    <source>
        <dbReference type="SAM" id="Phobius"/>
    </source>
</evidence>
<keyword evidence="1" id="KW-0812">Transmembrane</keyword>
<accession>X6LMT6</accession>
<sequence length="163" mass="19455">MIEYTFVHLHLQFVAIYQTSTLFYVQCCYFQCISLHDISIAFLCVYVQYTLTQFKYIDVHLIVQKDITTCFCSFFFSSFSFSSNYVLMAIICIIVCLQRNVTFVFHFLWIEVTKLIINKFDQFQWDIIFGGFNIRFAIFFDFFCINSFINYIVDFGQCFVTCP</sequence>
<organism evidence="2 3">
    <name type="scientific">Reticulomyxa filosa</name>
    <dbReference type="NCBI Taxonomy" id="46433"/>
    <lineage>
        <taxon>Eukaryota</taxon>
        <taxon>Sar</taxon>
        <taxon>Rhizaria</taxon>
        <taxon>Retaria</taxon>
        <taxon>Foraminifera</taxon>
        <taxon>Monothalamids</taxon>
        <taxon>Reticulomyxidae</taxon>
        <taxon>Reticulomyxa</taxon>
    </lineage>
</organism>
<dbReference type="Proteomes" id="UP000023152">
    <property type="component" value="Unassembled WGS sequence"/>
</dbReference>
<keyword evidence="3" id="KW-1185">Reference proteome</keyword>
<proteinExistence type="predicted"/>
<dbReference type="AlphaFoldDB" id="X6LMT6"/>
<feature type="transmembrane region" description="Helical" evidence="1">
    <location>
        <begin position="85"/>
        <end position="110"/>
    </location>
</feature>
<protein>
    <recommendedName>
        <fullName evidence="4">Transmembrane protein</fullName>
    </recommendedName>
</protein>